<reference evidence="2" key="1">
    <citation type="submission" date="2022-11" db="UniProtKB">
        <authorList>
            <consortium name="WormBaseParasite"/>
        </authorList>
    </citation>
    <scope>IDENTIFICATION</scope>
</reference>
<accession>A0AC34RQG1</accession>
<protein>
    <submittedName>
        <fullName evidence="2">Uncharacterized protein</fullName>
    </submittedName>
</protein>
<evidence type="ECO:0000313" key="2">
    <source>
        <dbReference type="WBParaSite" id="JU765_v2.g9233.t1"/>
    </source>
</evidence>
<dbReference type="Proteomes" id="UP000887576">
    <property type="component" value="Unplaced"/>
</dbReference>
<organism evidence="1 2">
    <name type="scientific">Panagrolaimus sp. JU765</name>
    <dbReference type="NCBI Taxonomy" id="591449"/>
    <lineage>
        <taxon>Eukaryota</taxon>
        <taxon>Metazoa</taxon>
        <taxon>Ecdysozoa</taxon>
        <taxon>Nematoda</taxon>
        <taxon>Chromadorea</taxon>
        <taxon>Rhabditida</taxon>
        <taxon>Tylenchina</taxon>
        <taxon>Panagrolaimomorpha</taxon>
        <taxon>Panagrolaimoidea</taxon>
        <taxon>Panagrolaimidae</taxon>
        <taxon>Panagrolaimus</taxon>
    </lineage>
</organism>
<dbReference type="WBParaSite" id="JU765_v2.g9233.t1">
    <property type="protein sequence ID" value="JU765_v2.g9233.t1"/>
    <property type="gene ID" value="JU765_v2.g9233"/>
</dbReference>
<sequence length="243" mass="26810">MLRKLIIFAIGLAFANCQRQQLASAIQGIHCAKNQVVNKVTFYEDGAIEAECGPIPCGASGAKCIEDQQQCRSDTPYVFSGMKWAPNGQSLLLRCCSLEVGNKMYVGTDMISLGSFYAGGPVDAKDKFGHGGAEYDFVSSIRAEQGGVRIWVHRIMCASESDAPVVDNRQRVPIPDNVRRSPARVDGTRIAEDVDEQRRQNLLNRLAENRDSPVQTVVQDERPVNPLQYRPNQRSGNAEARLL</sequence>
<name>A0AC34RQG1_9BILA</name>
<proteinExistence type="predicted"/>
<evidence type="ECO:0000313" key="1">
    <source>
        <dbReference type="Proteomes" id="UP000887576"/>
    </source>
</evidence>